<accession>A0A640KMX0</accession>
<feature type="binding site" evidence="12">
    <location>
        <position position="75"/>
    </location>
    <ligand>
        <name>Mg(2+)</name>
        <dbReference type="ChEBI" id="CHEBI:18420"/>
    </ligand>
</feature>
<feature type="binding site" evidence="11">
    <location>
        <begin position="170"/>
        <end position="173"/>
    </location>
    <ligand>
        <name>GTP</name>
        <dbReference type="ChEBI" id="CHEBI:37565"/>
    </ligand>
</feature>
<evidence type="ECO:0000256" key="1">
    <source>
        <dbReference type="ARBA" id="ARBA00004555"/>
    </source>
</evidence>
<evidence type="ECO:0000256" key="4">
    <source>
        <dbReference type="ARBA" id="ARBA00022707"/>
    </source>
</evidence>
<sequence>MIVHLRNRNSLLLSPCPFFLSSSLFKCVRPKLKIPPYFFFTAVYQMGLLTLLRKLKKSETEPRMLILGLDNAGKTSILRKLSDEDPTTTQATQGFNIKSINCEGFKLNMWDIGGQKAIRTYWPNYYDEVDCLIYVVDAADRRRLEETSAELDTLLQEEKLREAPVLIFSNKCDLATALSPENVSTALNLHSLRDRTWSIQKCSAKTGEGLHEGLEWAVKNLKPA</sequence>
<protein>
    <recommendedName>
        <fullName evidence="10">ADP-ribosylation factor-like protein 3</fullName>
    </recommendedName>
</protein>
<evidence type="ECO:0000256" key="13">
    <source>
        <dbReference type="RuleBase" id="RU003925"/>
    </source>
</evidence>
<dbReference type="SMART" id="SM00178">
    <property type="entry name" value="SAR"/>
    <property type="match status" value="1"/>
</dbReference>
<comment type="caution">
    <text evidence="15">The sequence shown here is derived from an EMBL/GenBank/DDBJ whole genome shotgun (WGS) entry which is preliminary data.</text>
</comment>
<dbReference type="SUPFAM" id="SSF52540">
    <property type="entry name" value="P-loop containing nucleoside triphosphate hydrolases"/>
    <property type="match status" value="1"/>
</dbReference>
<keyword evidence="6" id="KW-0653">Protein transport</keyword>
<dbReference type="InterPro" id="IPR027417">
    <property type="entry name" value="P-loop_NTPase"/>
</dbReference>
<keyword evidence="9" id="KW-0449">Lipoprotein</keyword>
<dbReference type="Gene3D" id="3.40.50.300">
    <property type="entry name" value="P-loop containing nucleotide triphosphate hydrolases"/>
    <property type="match status" value="1"/>
</dbReference>
<evidence type="ECO:0000313" key="15">
    <source>
        <dbReference type="EMBL" id="GET90364.1"/>
    </source>
</evidence>
<comment type="similarity">
    <text evidence="2 13">Belongs to the small GTPase superfamily. Arf family.</text>
</comment>
<comment type="subcellular location">
    <subcellularLocation>
        <location evidence="1">Golgi apparatus</location>
    </subcellularLocation>
</comment>
<gene>
    <name evidence="14" type="ORF">LtaPh_2909700</name>
    <name evidence="15" type="ORF">LtaPh_2909871</name>
</gene>
<dbReference type="Proteomes" id="UP000419144">
    <property type="component" value="Unassembled WGS sequence"/>
</dbReference>
<feature type="binding site" evidence="11">
    <location>
        <position position="114"/>
    </location>
    <ligand>
        <name>GTP</name>
        <dbReference type="ChEBI" id="CHEBI:37565"/>
    </ligand>
</feature>
<dbReference type="PRINTS" id="PR00328">
    <property type="entry name" value="SAR1GTPBP"/>
</dbReference>
<proteinExistence type="inferred from homology"/>
<evidence type="ECO:0000256" key="6">
    <source>
        <dbReference type="ARBA" id="ARBA00022927"/>
    </source>
</evidence>
<evidence type="ECO:0000256" key="3">
    <source>
        <dbReference type="ARBA" id="ARBA00022448"/>
    </source>
</evidence>
<organism evidence="15 16">
    <name type="scientific">Leishmania tarentolae</name>
    <name type="common">Sauroleishmania tarentolae</name>
    <dbReference type="NCBI Taxonomy" id="5689"/>
    <lineage>
        <taxon>Eukaryota</taxon>
        <taxon>Discoba</taxon>
        <taxon>Euglenozoa</taxon>
        <taxon>Kinetoplastea</taxon>
        <taxon>Metakinetoplastina</taxon>
        <taxon>Trypanosomatida</taxon>
        <taxon>Trypanosomatidae</taxon>
        <taxon>Leishmaniinae</taxon>
        <taxon>Leishmania</taxon>
        <taxon>lizard Leishmania</taxon>
    </lineage>
</organism>
<evidence type="ECO:0000256" key="10">
    <source>
        <dbReference type="ARBA" id="ARBA00040616"/>
    </source>
</evidence>
<dbReference type="CDD" id="cd04155">
    <property type="entry name" value="Arl3"/>
    <property type="match status" value="1"/>
</dbReference>
<keyword evidence="7" id="KW-0333">Golgi apparatus</keyword>
<dbReference type="GO" id="GO:0015031">
    <property type="term" value="P:protein transport"/>
    <property type="evidence" value="ECO:0007669"/>
    <property type="project" value="UniProtKB-KW"/>
</dbReference>
<keyword evidence="4" id="KW-0519">Myristate</keyword>
<dbReference type="SMART" id="SM00175">
    <property type="entry name" value="RAB"/>
    <property type="match status" value="1"/>
</dbReference>
<evidence type="ECO:0000256" key="5">
    <source>
        <dbReference type="ARBA" id="ARBA00022741"/>
    </source>
</evidence>
<dbReference type="VEuPathDB" id="TriTrypDB:LtaPh_2909700"/>
<dbReference type="NCBIfam" id="TIGR00231">
    <property type="entry name" value="small_GTP"/>
    <property type="match status" value="1"/>
</dbReference>
<dbReference type="EMBL" id="BLBS01000041">
    <property type="protein sequence ID" value="GET90364.1"/>
    <property type="molecule type" value="Genomic_DNA"/>
</dbReference>
<evidence type="ECO:0000256" key="2">
    <source>
        <dbReference type="ARBA" id="ARBA00010290"/>
    </source>
</evidence>
<keyword evidence="12" id="KW-0479">Metal-binding</keyword>
<evidence type="ECO:0000256" key="7">
    <source>
        <dbReference type="ARBA" id="ARBA00023034"/>
    </source>
</evidence>
<feature type="binding site" evidence="12">
    <location>
        <position position="92"/>
    </location>
    <ligand>
        <name>Mg(2+)</name>
        <dbReference type="ChEBI" id="CHEBI:18420"/>
    </ligand>
</feature>
<evidence type="ECO:0000256" key="8">
    <source>
        <dbReference type="ARBA" id="ARBA00023134"/>
    </source>
</evidence>
<dbReference type="InterPro" id="IPR006689">
    <property type="entry name" value="Small_GTPase_ARF/SAR"/>
</dbReference>
<dbReference type="EMBL" id="BLBS01000040">
    <property type="protein sequence ID" value="GET90355.1"/>
    <property type="molecule type" value="Genomic_DNA"/>
</dbReference>
<dbReference type="AlphaFoldDB" id="A0A640KMX0"/>
<evidence type="ECO:0000313" key="14">
    <source>
        <dbReference type="EMBL" id="GET90355.1"/>
    </source>
</evidence>
<dbReference type="GO" id="GO:0005525">
    <property type="term" value="F:GTP binding"/>
    <property type="evidence" value="ECO:0007669"/>
    <property type="project" value="UniProtKB-KW"/>
</dbReference>
<dbReference type="PROSITE" id="PS51417">
    <property type="entry name" value="ARF"/>
    <property type="match status" value="1"/>
</dbReference>
<feature type="binding site" evidence="11">
    <location>
        <begin position="68"/>
        <end position="75"/>
    </location>
    <ligand>
        <name>GTP</name>
        <dbReference type="ChEBI" id="CHEBI:37565"/>
    </ligand>
</feature>
<dbReference type="PANTHER" id="PTHR45697">
    <property type="entry name" value="ADP-RIBOSYLATION FACTOR-LIKE PROTEIN 2-RELATED"/>
    <property type="match status" value="1"/>
</dbReference>
<dbReference type="Pfam" id="PF00025">
    <property type="entry name" value="Arf"/>
    <property type="match status" value="1"/>
</dbReference>
<dbReference type="OrthoDB" id="2011769at2759"/>
<evidence type="ECO:0000256" key="11">
    <source>
        <dbReference type="PIRSR" id="PIRSR606689-1"/>
    </source>
</evidence>
<evidence type="ECO:0000256" key="9">
    <source>
        <dbReference type="ARBA" id="ARBA00023288"/>
    </source>
</evidence>
<dbReference type="GO" id="GO:0046872">
    <property type="term" value="F:metal ion binding"/>
    <property type="evidence" value="ECO:0007669"/>
    <property type="project" value="UniProtKB-KW"/>
</dbReference>
<dbReference type="GO" id="GO:0003924">
    <property type="term" value="F:GTPase activity"/>
    <property type="evidence" value="ECO:0007669"/>
    <property type="project" value="InterPro"/>
</dbReference>
<name>A0A640KMX0_LEITA</name>
<keyword evidence="16" id="KW-1185">Reference proteome</keyword>
<keyword evidence="5 11" id="KW-0547">Nucleotide-binding</keyword>
<reference evidence="15 16" key="1">
    <citation type="submission" date="2019-11" db="EMBL/GenBank/DDBJ databases">
        <title>Leishmania tarentolae CDS.</title>
        <authorList>
            <person name="Goto Y."/>
            <person name="Yamagishi J."/>
        </authorList>
    </citation>
    <scope>NUCLEOTIDE SEQUENCE [LARGE SCALE GENOMIC DNA]</scope>
    <source>
        <strain evidence="15 16">Parrot Tar II</strain>
    </source>
</reference>
<dbReference type="VEuPathDB" id="TriTrypDB:LtaPh_2909871"/>
<keyword evidence="3" id="KW-0813">Transport</keyword>
<dbReference type="InterPro" id="IPR005225">
    <property type="entry name" value="Small_GTP-bd"/>
</dbReference>
<keyword evidence="12" id="KW-0460">Magnesium</keyword>
<dbReference type="InterPro" id="IPR044612">
    <property type="entry name" value="ARL2/3"/>
</dbReference>
<keyword evidence="8 11" id="KW-0342">GTP-binding</keyword>
<dbReference type="SMART" id="SM00177">
    <property type="entry name" value="ARF"/>
    <property type="match status" value="1"/>
</dbReference>
<dbReference type="GO" id="GO:0005794">
    <property type="term" value="C:Golgi apparatus"/>
    <property type="evidence" value="ECO:0007669"/>
    <property type="project" value="UniProtKB-SubCell"/>
</dbReference>
<evidence type="ECO:0000313" key="16">
    <source>
        <dbReference type="Proteomes" id="UP000419144"/>
    </source>
</evidence>
<dbReference type="FunFam" id="3.40.50.300:FF:000281">
    <property type="entry name" value="ADP-ribosylation factor-like protein 3"/>
    <property type="match status" value="1"/>
</dbReference>
<evidence type="ECO:0000256" key="12">
    <source>
        <dbReference type="PIRSR" id="PIRSR606689-2"/>
    </source>
</evidence>